<dbReference type="EMBL" id="JADIMV010000076">
    <property type="protein sequence ID" value="MBO8439916.1"/>
    <property type="molecule type" value="Genomic_DNA"/>
</dbReference>
<evidence type="ECO:0000313" key="4">
    <source>
        <dbReference type="Proteomes" id="UP000712007"/>
    </source>
</evidence>
<organism evidence="3 4">
    <name type="scientific">Candidatus Aphodosoma intestinipullorum</name>
    <dbReference type="NCBI Taxonomy" id="2840674"/>
    <lineage>
        <taxon>Bacteria</taxon>
        <taxon>Pseudomonadati</taxon>
        <taxon>Bacteroidota</taxon>
        <taxon>Bacteroidia</taxon>
        <taxon>Bacteroidales</taxon>
        <taxon>Candidatus Aphodosoma</taxon>
    </lineage>
</organism>
<reference evidence="3" key="1">
    <citation type="submission" date="2020-10" db="EMBL/GenBank/DDBJ databases">
        <authorList>
            <person name="Gilroy R."/>
        </authorList>
    </citation>
    <scope>NUCLEOTIDE SEQUENCE</scope>
    <source>
        <strain evidence="3">3924</strain>
    </source>
</reference>
<gene>
    <name evidence="3" type="ORF">IAC51_04620</name>
</gene>
<dbReference type="PROSITE" id="PS51257">
    <property type="entry name" value="PROKAR_LIPOPROTEIN"/>
    <property type="match status" value="1"/>
</dbReference>
<accession>A0A940DK30</accession>
<keyword evidence="2" id="KW-0175">Coiled coil</keyword>
<evidence type="ECO:0000313" key="3">
    <source>
        <dbReference type="EMBL" id="MBO8439916.1"/>
    </source>
</evidence>
<keyword evidence="1" id="KW-0802">TPR repeat</keyword>
<dbReference type="PROSITE" id="PS50005">
    <property type="entry name" value="TPR"/>
    <property type="match status" value="1"/>
</dbReference>
<dbReference type="InterPro" id="IPR019734">
    <property type="entry name" value="TPR_rpt"/>
</dbReference>
<proteinExistence type="predicted"/>
<name>A0A940DK30_9BACT</name>
<evidence type="ECO:0000256" key="1">
    <source>
        <dbReference type="PROSITE-ProRule" id="PRU00339"/>
    </source>
</evidence>
<feature type="repeat" description="TPR" evidence="1">
    <location>
        <begin position="316"/>
        <end position="349"/>
    </location>
</feature>
<dbReference type="SUPFAM" id="SSF48452">
    <property type="entry name" value="TPR-like"/>
    <property type="match status" value="1"/>
</dbReference>
<evidence type="ECO:0008006" key="5">
    <source>
        <dbReference type="Google" id="ProtNLM"/>
    </source>
</evidence>
<evidence type="ECO:0000256" key="2">
    <source>
        <dbReference type="SAM" id="Coils"/>
    </source>
</evidence>
<sequence>MTNKLYISLLCIVACVAVSCSTKKNTGATRAYHELTTRYNVEFNAKIAYEEGIKALNDGCVDDYSRILPMYPISIPENATKASSQMETTIEKCRKAIKNHSITKKPKRDRKRWKDPKYQYFYNQEEYVKGVKRAWILLGKAELHKGDFLGAASTFIYIARHYPSDVDVVCEARIWQSRAYAELGWMYNAEEAFDKIKEEDVPERLKGLYAATRADYLLKNNRPQEAYPFLKVAAEREKNRFFKMRFHYILGQIAMETGRPSDAYAWFKKVKKASPPYLMQFNTELSMLQAQTKNKSKAIKGLKRMAKSPNNMEYLDQIYYAMGNIYAAMGDTVEALDAYATGAELSTRNGIDKAVLLITKGDMHYGRKEYMDAHPCFEEATQLISATNPDYERVEKLGTTLGELAQNYNTVELQDSLQYLSTLSEAEQMTIIEKVIEEIKRQEEEEAKKAAEAEKRAEMLARRGMNNMGNIGPQGSQDWYFYNPQLKQKGSLQFQQKWGKRKLEDNWRRLNKTVMSFGGDETDGLFADGDSIAPGMAGDSTMTAGGGAVSSDIHDPEYHLSLIPKTEEQFAASDKAIADGLYAMGGIFASKLEDYWAAIDAYDRFTERFPDDERALEAYYACYQIAGKMGDESLQEKYKGIILSRFPESNYAIILSQPDYLEKMRAMFAKQDSIYMETYGAYMRGSFDTVMSTYAYMSAEYPLSNLMPKFSLLNALSIGRTRPQEELELALNDIVTKYPESDVAPMCKDILALITQGREAQQGTTVSTISQARTAQMTTIVSPPEDSLSFSDDLRTPHRLLLMPKEPDDKTLYALLYDVAAFNFTKFMIKDYDIAVETIGGRRAVAVSGIENYDEALWYEQMLLSEPMLQGRVTLDVCDRVVISDTNIGIINQGLSLEEYMEFYKNLLLKAEEEKKTR</sequence>
<protein>
    <recommendedName>
        <fullName evidence="5">Tetratricopeptide repeat protein</fullName>
    </recommendedName>
</protein>
<feature type="coiled-coil region" evidence="2">
    <location>
        <begin position="432"/>
        <end position="463"/>
    </location>
</feature>
<dbReference type="InterPro" id="IPR011990">
    <property type="entry name" value="TPR-like_helical_dom_sf"/>
</dbReference>
<reference evidence="3" key="2">
    <citation type="journal article" date="2021" name="PeerJ">
        <title>Extensive microbial diversity within the chicken gut microbiome revealed by metagenomics and culture.</title>
        <authorList>
            <person name="Gilroy R."/>
            <person name="Ravi A."/>
            <person name="Getino M."/>
            <person name="Pursley I."/>
            <person name="Horton D.L."/>
            <person name="Alikhan N.F."/>
            <person name="Baker D."/>
            <person name="Gharbi K."/>
            <person name="Hall N."/>
            <person name="Watson M."/>
            <person name="Adriaenssens E.M."/>
            <person name="Foster-Nyarko E."/>
            <person name="Jarju S."/>
            <person name="Secka A."/>
            <person name="Antonio M."/>
            <person name="Oren A."/>
            <person name="Chaudhuri R.R."/>
            <person name="La Ragione R."/>
            <person name="Hildebrand F."/>
            <person name="Pallen M.J."/>
        </authorList>
    </citation>
    <scope>NUCLEOTIDE SEQUENCE</scope>
    <source>
        <strain evidence="3">3924</strain>
    </source>
</reference>
<dbReference type="SMART" id="SM00028">
    <property type="entry name" value="TPR"/>
    <property type="match status" value="4"/>
</dbReference>
<dbReference type="AlphaFoldDB" id="A0A940DK30"/>
<dbReference type="Proteomes" id="UP000712007">
    <property type="component" value="Unassembled WGS sequence"/>
</dbReference>
<dbReference type="Pfam" id="PF13432">
    <property type="entry name" value="TPR_16"/>
    <property type="match status" value="1"/>
</dbReference>
<comment type="caution">
    <text evidence="3">The sequence shown here is derived from an EMBL/GenBank/DDBJ whole genome shotgun (WGS) entry which is preliminary data.</text>
</comment>
<dbReference type="Gene3D" id="1.25.40.10">
    <property type="entry name" value="Tetratricopeptide repeat domain"/>
    <property type="match status" value="2"/>
</dbReference>